<evidence type="ECO:0000256" key="2">
    <source>
        <dbReference type="ARBA" id="ARBA00010867"/>
    </source>
</evidence>
<dbReference type="PANTHER" id="PTHR13032">
    <property type="entry name" value="MITOCHONDRIAL IMPORT INNER MEMBRANE TRANSLOCASE SUBUNIT TIM21"/>
    <property type="match status" value="1"/>
</dbReference>
<proteinExistence type="inferred from homology"/>
<comment type="subcellular location">
    <subcellularLocation>
        <location evidence="8">Mitochondrion inner membrane</location>
        <topology evidence="8">Single-pass membrane protein</topology>
    </subcellularLocation>
    <subcellularLocation>
        <location evidence="1">Mitochondrion membrane</location>
        <topology evidence="1">Single-pass membrane protein</topology>
    </subcellularLocation>
</comment>
<keyword evidence="8" id="KW-0813">Transport</keyword>
<feature type="transmembrane region" description="Helical" evidence="8">
    <location>
        <begin position="67"/>
        <end position="88"/>
    </location>
</feature>
<dbReference type="GO" id="GO:0030150">
    <property type="term" value="P:protein import into mitochondrial matrix"/>
    <property type="evidence" value="ECO:0007669"/>
    <property type="project" value="UniProtKB-UniRule"/>
</dbReference>
<dbReference type="OrthoDB" id="436405at2759"/>
<organism evidence="9 10">
    <name type="scientific">Psylliodes chrysocephalus</name>
    <dbReference type="NCBI Taxonomy" id="3402493"/>
    <lineage>
        <taxon>Eukaryota</taxon>
        <taxon>Metazoa</taxon>
        <taxon>Ecdysozoa</taxon>
        <taxon>Arthropoda</taxon>
        <taxon>Hexapoda</taxon>
        <taxon>Insecta</taxon>
        <taxon>Pterygota</taxon>
        <taxon>Neoptera</taxon>
        <taxon>Endopterygota</taxon>
        <taxon>Coleoptera</taxon>
        <taxon>Polyphaga</taxon>
        <taxon>Cucujiformia</taxon>
        <taxon>Chrysomeloidea</taxon>
        <taxon>Chrysomelidae</taxon>
        <taxon>Galerucinae</taxon>
        <taxon>Alticini</taxon>
        <taxon>Psylliodes</taxon>
    </lineage>
</organism>
<comment type="similarity">
    <text evidence="2 8">Belongs to the TIM21 family.</text>
</comment>
<evidence type="ECO:0000256" key="5">
    <source>
        <dbReference type="ARBA" id="ARBA00022989"/>
    </source>
</evidence>
<dbReference type="Pfam" id="PF08294">
    <property type="entry name" value="TIM21"/>
    <property type="match status" value="1"/>
</dbReference>
<evidence type="ECO:0000256" key="7">
    <source>
        <dbReference type="ARBA" id="ARBA00023136"/>
    </source>
</evidence>
<dbReference type="Gene3D" id="3.10.450.320">
    <property type="entry name" value="Mitochondrial import inner membrane translocase subunit Tim21"/>
    <property type="match status" value="1"/>
</dbReference>
<protein>
    <recommendedName>
        <fullName evidence="8">Mitochondrial import inner membrane translocase subunit Tim21</fullName>
    </recommendedName>
</protein>
<comment type="subunit">
    <text evidence="8">Component of the TIM23 complex.</text>
</comment>
<keyword evidence="5 8" id="KW-1133">Transmembrane helix</keyword>
<keyword evidence="8" id="KW-0653">Protein transport</keyword>
<keyword evidence="3 8" id="KW-0812">Transmembrane</keyword>
<dbReference type="GO" id="GO:0005744">
    <property type="term" value="C:TIM23 mitochondrial import inner membrane translocase complex"/>
    <property type="evidence" value="ECO:0007669"/>
    <property type="project" value="UniProtKB-UniRule"/>
</dbReference>
<keyword evidence="10" id="KW-1185">Reference proteome</keyword>
<evidence type="ECO:0000313" key="10">
    <source>
        <dbReference type="Proteomes" id="UP001153636"/>
    </source>
</evidence>
<evidence type="ECO:0000256" key="3">
    <source>
        <dbReference type="ARBA" id="ARBA00022692"/>
    </source>
</evidence>
<evidence type="ECO:0000256" key="4">
    <source>
        <dbReference type="ARBA" id="ARBA00022946"/>
    </source>
</evidence>
<evidence type="ECO:0000256" key="8">
    <source>
        <dbReference type="RuleBase" id="RU367142"/>
    </source>
</evidence>
<gene>
    <name evidence="9" type="ORF">PSYICH_LOCUS9565</name>
</gene>
<keyword evidence="8" id="KW-0811">Translocation</keyword>
<keyword evidence="4" id="KW-0809">Transit peptide</keyword>
<dbReference type="EMBL" id="OV651815">
    <property type="protein sequence ID" value="CAH1108992.1"/>
    <property type="molecule type" value="Genomic_DNA"/>
</dbReference>
<keyword evidence="8" id="KW-0999">Mitochondrion inner membrane</keyword>
<sequence>MLPVKFVQPCLVNYRTILKFSPILYNNVFKRNKASKESSLTTKSEKVELDTNVKPLGEKVKETTKTVSYLGIIALGVAVTGTLFYAVFNELFSSNSPNNIYSKAVKKCIADPRVEDKLGLPISAYGEETRRGRRQHVSHLAYIGRDGRKHLRMKFYLKGSFHSGTAQLDMVQNDAGNYQYRYLLVEVDDMLRNVIIVEDNRNDVPVISSDQSFPELKF</sequence>
<evidence type="ECO:0000313" key="9">
    <source>
        <dbReference type="EMBL" id="CAH1108992.1"/>
    </source>
</evidence>
<reference evidence="9" key="1">
    <citation type="submission" date="2022-01" db="EMBL/GenBank/DDBJ databases">
        <authorList>
            <person name="King R."/>
        </authorList>
    </citation>
    <scope>NUCLEOTIDE SEQUENCE</scope>
</reference>
<evidence type="ECO:0000256" key="6">
    <source>
        <dbReference type="ARBA" id="ARBA00023128"/>
    </source>
</evidence>
<name>A0A9P0D2B7_9CUCU</name>
<dbReference type="InterPro" id="IPR038552">
    <property type="entry name" value="Tim21_IMS_sf"/>
</dbReference>
<evidence type="ECO:0000256" key="1">
    <source>
        <dbReference type="ARBA" id="ARBA00004304"/>
    </source>
</evidence>
<comment type="function">
    <text evidence="8">Essential component of the TIM23 complex, a complex that mediates the translocation of transit peptide-containing proteins across the mitochondrial inner membrane.</text>
</comment>
<dbReference type="Proteomes" id="UP001153636">
    <property type="component" value="Chromosome 3"/>
</dbReference>
<accession>A0A9P0D2B7</accession>
<dbReference type="AlphaFoldDB" id="A0A9P0D2B7"/>
<dbReference type="InterPro" id="IPR013261">
    <property type="entry name" value="Tim21"/>
</dbReference>
<keyword evidence="6 8" id="KW-0496">Mitochondrion</keyword>
<dbReference type="PANTHER" id="PTHR13032:SF6">
    <property type="entry name" value="MITOCHONDRIAL IMPORT INNER MEMBRANE TRANSLOCASE SUBUNIT TIM21"/>
    <property type="match status" value="1"/>
</dbReference>
<keyword evidence="7 8" id="KW-0472">Membrane</keyword>